<reference evidence="1 2" key="1">
    <citation type="submission" date="2023-12" db="EMBL/GenBank/DDBJ databases">
        <title>Genome sequencing and assembly of bacterial species from a model synthetic community.</title>
        <authorList>
            <person name="Hogle S.L."/>
        </authorList>
    </citation>
    <scope>NUCLEOTIDE SEQUENCE [LARGE SCALE GENOMIC DNA]</scope>
    <source>
        <strain evidence="1 2">HAMBI_3031</strain>
    </source>
</reference>
<dbReference type="InterPro" id="IPR011045">
    <property type="entry name" value="N2O_reductase_N"/>
</dbReference>
<evidence type="ECO:0000313" key="1">
    <source>
        <dbReference type="EMBL" id="WQD38897.1"/>
    </source>
</evidence>
<protein>
    <submittedName>
        <fullName evidence="1">Uncharacterized protein</fullName>
    </submittedName>
</protein>
<dbReference type="Proteomes" id="UP001325680">
    <property type="component" value="Chromosome"/>
</dbReference>
<proteinExistence type="predicted"/>
<accession>A0ABZ0WBF2</accession>
<dbReference type="RefSeq" id="WP_114792491.1">
    <property type="nucleotide sequence ID" value="NZ_CP139960.1"/>
</dbReference>
<keyword evidence="2" id="KW-1185">Reference proteome</keyword>
<sequence length="171" mass="19352">MTIQFINTIPPDIYTSPVLISGVTSSNYPHHQFLLAGNNNQQNVIYEIRYLIQCSPFREALAADHLLAVGHQEHFYLFDTIDNKPLQVLKVNDYFGHLYYNDQFFYVTDSCGVYCIDKTGHILWANLELAIDGVVIDTFEAATLSGKGEFDPPGGWKAFRIDKNTGAVTWL</sequence>
<dbReference type="SUPFAM" id="SSF50974">
    <property type="entry name" value="Nitrous oxide reductase, N-terminal domain"/>
    <property type="match status" value="1"/>
</dbReference>
<name>A0ABZ0WBF2_9BACT</name>
<organism evidence="1 2">
    <name type="scientific">Niabella yanshanensis</name>
    <dbReference type="NCBI Taxonomy" id="577386"/>
    <lineage>
        <taxon>Bacteria</taxon>
        <taxon>Pseudomonadati</taxon>
        <taxon>Bacteroidota</taxon>
        <taxon>Chitinophagia</taxon>
        <taxon>Chitinophagales</taxon>
        <taxon>Chitinophagaceae</taxon>
        <taxon>Niabella</taxon>
    </lineage>
</organism>
<gene>
    <name evidence="1" type="ORF">U0035_01905</name>
</gene>
<evidence type="ECO:0000313" key="2">
    <source>
        <dbReference type="Proteomes" id="UP001325680"/>
    </source>
</evidence>
<dbReference type="EMBL" id="CP139960">
    <property type="protein sequence ID" value="WQD38897.1"/>
    <property type="molecule type" value="Genomic_DNA"/>
</dbReference>